<keyword evidence="3 4" id="KW-0620">Polyamine biosynthesis</keyword>
<dbReference type="AlphaFoldDB" id="A0A812JV77"/>
<keyword evidence="2 4" id="KW-0808">Transferase</keyword>
<dbReference type="SUPFAM" id="SSF53335">
    <property type="entry name" value="S-adenosyl-L-methionine-dependent methyltransferases"/>
    <property type="match status" value="1"/>
</dbReference>
<dbReference type="OrthoDB" id="38125at2759"/>
<dbReference type="PANTHER" id="PTHR43317">
    <property type="entry name" value="THERMOSPERMINE SYNTHASE ACAULIS5"/>
    <property type="match status" value="1"/>
</dbReference>
<evidence type="ECO:0000313" key="7">
    <source>
        <dbReference type="EMBL" id="CAE7216281.1"/>
    </source>
</evidence>
<feature type="chain" id="PRO_5032990079" evidence="5">
    <location>
        <begin position="21"/>
        <end position="463"/>
    </location>
</feature>
<evidence type="ECO:0000259" key="6">
    <source>
        <dbReference type="PROSITE" id="PS51006"/>
    </source>
</evidence>
<sequence>MSAAAVVLALFTAEVGVVVASDKHRADDSVCNSDCQIFTDARSAFEKIWQHHGAIISRSDIDCAMQAREESARTIFRGSSLFGGEIMIREGCVAGGWRELYTDREEQSSSLDEFIYHESMIHPALALYETMHGSPAAFAFVAGGGEMSLAREALRWPHLSKVLTCDIDRTLVDAIRHHIPSMAGAAHTDFRSEVVFEDAVEKLQSSPDAAFSVIINDLPDPFENQAARSFHSLSFLRMARRKLAGGGVFVASTGPCNLASRDEVLNQTFDYEALGYDVDRRLSRDPVASEANYLIFYGMLRAVFSQVIVHHIPMVSWHGSNREHMYCIFLATDGVPGGAKAVTPTLPAELTSKLQFLVNSSVLQWTSAVSPAVEALLAEAAARGEGNELLLHKSLATDTSQGVAGHMAEQRRAQEALGYSKEAWDLNHRVPVDDKAWIELSPGERRAASDLGYTQASWDAEDD</sequence>
<evidence type="ECO:0000256" key="2">
    <source>
        <dbReference type="ARBA" id="ARBA00022679"/>
    </source>
</evidence>
<reference evidence="7" key="1">
    <citation type="submission" date="2021-02" db="EMBL/GenBank/DDBJ databases">
        <authorList>
            <person name="Dougan E. K."/>
            <person name="Rhodes N."/>
            <person name="Thang M."/>
            <person name="Chan C."/>
        </authorList>
    </citation>
    <scope>NUCLEOTIDE SEQUENCE</scope>
</reference>
<evidence type="ECO:0000256" key="4">
    <source>
        <dbReference type="PROSITE-ProRule" id="PRU00354"/>
    </source>
</evidence>
<dbReference type="InterPro" id="IPR030374">
    <property type="entry name" value="PABS"/>
</dbReference>
<comment type="similarity">
    <text evidence="1">Belongs to the spermidine/spermine synthase family.</text>
</comment>
<evidence type="ECO:0000256" key="3">
    <source>
        <dbReference type="ARBA" id="ARBA00023115"/>
    </source>
</evidence>
<comment type="caution">
    <text evidence="7">The sequence shown here is derived from an EMBL/GenBank/DDBJ whole genome shotgun (WGS) entry which is preliminary data.</text>
</comment>
<name>A0A812JV77_9DINO</name>
<gene>
    <name evidence="7" type="primary">speE</name>
    <name evidence="7" type="ORF">SNAT2548_LOCUS7620</name>
</gene>
<evidence type="ECO:0000313" key="8">
    <source>
        <dbReference type="Proteomes" id="UP000604046"/>
    </source>
</evidence>
<feature type="active site" description="Proton acceptor" evidence="4">
    <location>
        <position position="217"/>
    </location>
</feature>
<dbReference type="GO" id="GO:0010487">
    <property type="term" value="F:thermospermine synthase activity"/>
    <property type="evidence" value="ECO:0007669"/>
    <property type="project" value="TreeGrafter"/>
</dbReference>
<dbReference type="Gene3D" id="3.40.50.150">
    <property type="entry name" value="Vaccinia Virus protein VP39"/>
    <property type="match status" value="1"/>
</dbReference>
<keyword evidence="5" id="KW-0732">Signal</keyword>
<dbReference type="Proteomes" id="UP000604046">
    <property type="component" value="Unassembled WGS sequence"/>
</dbReference>
<feature type="domain" description="PABS" evidence="6">
    <location>
        <begin position="47"/>
        <end position="302"/>
    </location>
</feature>
<dbReference type="EMBL" id="CAJNDS010000535">
    <property type="protein sequence ID" value="CAE7216281.1"/>
    <property type="molecule type" value="Genomic_DNA"/>
</dbReference>
<proteinExistence type="inferred from homology"/>
<evidence type="ECO:0000256" key="5">
    <source>
        <dbReference type="SAM" id="SignalP"/>
    </source>
</evidence>
<protein>
    <submittedName>
        <fullName evidence="7">SpeE protein</fullName>
    </submittedName>
</protein>
<evidence type="ECO:0000256" key="1">
    <source>
        <dbReference type="ARBA" id="ARBA00007867"/>
    </source>
</evidence>
<feature type="signal peptide" evidence="5">
    <location>
        <begin position="1"/>
        <end position="20"/>
    </location>
</feature>
<dbReference type="InterPro" id="IPR029063">
    <property type="entry name" value="SAM-dependent_MTases_sf"/>
</dbReference>
<dbReference type="GO" id="GO:0006596">
    <property type="term" value="P:polyamine biosynthetic process"/>
    <property type="evidence" value="ECO:0007669"/>
    <property type="project" value="UniProtKB-UniRule"/>
</dbReference>
<dbReference type="HAMAP" id="MF_00198">
    <property type="entry name" value="Spermidine_synth"/>
    <property type="match status" value="1"/>
</dbReference>
<dbReference type="PROSITE" id="PS51006">
    <property type="entry name" value="PABS_2"/>
    <property type="match status" value="1"/>
</dbReference>
<dbReference type="PANTHER" id="PTHR43317:SF1">
    <property type="entry name" value="THERMOSPERMINE SYNTHASE ACAULIS5"/>
    <property type="match status" value="1"/>
</dbReference>
<dbReference type="InterPro" id="IPR001045">
    <property type="entry name" value="Spermi_synthase"/>
</dbReference>
<organism evidence="7 8">
    <name type="scientific">Symbiodinium natans</name>
    <dbReference type="NCBI Taxonomy" id="878477"/>
    <lineage>
        <taxon>Eukaryota</taxon>
        <taxon>Sar</taxon>
        <taxon>Alveolata</taxon>
        <taxon>Dinophyceae</taxon>
        <taxon>Suessiales</taxon>
        <taxon>Symbiodiniaceae</taxon>
        <taxon>Symbiodinium</taxon>
    </lineage>
</organism>
<dbReference type="Pfam" id="PF01564">
    <property type="entry name" value="Spermine_synth"/>
    <property type="match status" value="1"/>
</dbReference>
<keyword evidence="8" id="KW-1185">Reference proteome</keyword>
<accession>A0A812JV77</accession>